<proteinExistence type="predicted"/>
<gene>
    <name evidence="1" type="ORF">BO79DRAFT_260598</name>
</gene>
<reference evidence="1" key="1">
    <citation type="submission" date="2018-02" db="EMBL/GenBank/DDBJ databases">
        <title>The genomes of Aspergillus section Nigri reveals drivers in fungal speciation.</title>
        <authorList>
            <consortium name="DOE Joint Genome Institute"/>
            <person name="Vesth T.C."/>
            <person name="Nybo J."/>
            <person name="Theobald S."/>
            <person name="Brandl J."/>
            <person name="Frisvad J.C."/>
            <person name="Nielsen K.F."/>
            <person name="Lyhne E.K."/>
            <person name="Kogle M.E."/>
            <person name="Kuo A."/>
            <person name="Riley R."/>
            <person name="Clum A."/>
            <person name="Nolan M."/>
            <person name="Lipzen A."/>
            <person name="Salamov A."/>
            <person name="Henrissat B."/>
            <person name="Wiebenga A."/>
            <person name="De vries R.P."/>
            <person name="Grigoriev I.V."/>
            <person name="Mortensen U.H."/>
            <person name="Andersen M.R."/>
            <person name="Baker S.E."/>
        </authorList>
    </citation>
    <scope>NUCLEOTIDE SEQUENCE</scope>
    <source>
        <strain evidence="1">CBS 115574</strain>
    </source>
</reference>
<dbReference type="Proteomes" id="UP000249748">
    <property type="component" value="Unassembled WGS sequence"/>
</dbReference>
<keyword evidence="2" id="KW-1185">Reference proteome</keyword>
<dbReference type="EMBL" id="KZ824600">
    <property type="protein sequence ID" value="RAK83049.1"/>
    <property type="molecule type" value="Genomic_DNA"/>
</dbReference>
<name>A0ACD1HZV7_9EURO</name>
<evidence type="ECO:0000313" key="2">
    <source>
        <dbReference type="Proteomes" id="UP000249748"/>
    </source>
</evidence>
<protein>
    <submittedName>
        <fullName evidence="1">Uncharacterized protein</fullName>
    </submittedName>
</protein>
<sequence length="398" mass="44747">MSRLEIDVPGTHNIYFTPYGETYTPSLYGVIFLPSACFRGKSTAPLVSVSLTRFVTLSTKRRAISQLVKRKKQPEATYAEVVACAEIFRPTGAATANERDQALSDFSLAVPTSLSPTTHTSIMTTSYALIVHAKMEGGEKLEATRELQICRTMVPSPPLVFEHFRRCQQIPFSNRLFLSPGYLPNCTSKDTFSGTVLLEGPLVRRGRPSEIKVVVVREVRWSVTEAVEISHKHPSSPLGANPDKRYIGTICKGNIRGNWMPEDLVSWKEDKDAFKQAQVPFRLLIRKATSDMELHCPQPKTKRSPRNSTFVNEISHEKIGISVRHRLRLEIVIGEDTFVQRTQTLVDRKPVRHCLAATYPLHIGLIAYDAPIPEEMFETESELPGYEDSGRMPPAYDM</sequence>
<accession>A0ACD1HZV7</accession>
<evidence type="ECO:0000313" key="1">
    <source>
        <dbReference type="EMBL" id="RAK83049.1"/>
    </source>
</evidence>
<organism evidence="1 2">
    <name type="scientific">Aspergillus costaricaensis CBS 115574</name>
    <dbReference type="NCBI Taxonomy" id="1448317"/>
    <lineage>
        <taxon>Eukaryota</taxon>
        <taxon>Fungi</taxon>
        <taxon>Dikarya</taxon>
        <taxon>Ascomycota</taxon>
        <taxon>Pezizomycotina</taxon>
        <taxon>Eurotiomycetes</taxon>
        <taxon>Eurotiomycetidae</taxon>
        <taxon>Eurotiales</taxon>
        <taxon>Aspergillaceae</taxon>
        <taxon>Aspergillus</taxon>
        <taxon>Aspergillus subgen. Circumdati</taxon>
    </lineage>
</organism>